<reference evidence="2" key="2">
    <citation type="submission" date="2016-11" db="UniProtKB">
        <authorList>
            <consortium name="WormBaseParasite"/>
        </authorList>
    </citation>
    <scope>IDENTIFICATION</scope>
</reference>
<dbReference type="AlphaFoldDB" id="A0A1I7VP90"/>
<protein>
    <submittedName>
        <fullName evidence="2">Ovule protein</fullName>
    </submittedName>
</protein>
<evidence type="ECO:0000313" key="1">
    <source>
        <dbReference type="Proteomes" id="UP000095285"/>
    </source>
</evidence>
<proteinExistence type="predicted"/>
<keyword evidence="1" id="KW-1185">Reference proteome</keyword>
<evidence type="ECO:0000313" key="2">
    <source>
        <dbReference type="WBParaSite" id="EN70_4763"/>
    </source>
</evidence>
<organism evidence="1 2">
    <name type="scientific">Loa loa</name>
    <name type="common">Eye worm</name>
    <name type="synonym">Filaria loa</name>
    <dbReference type="NCBI Taxonomy" id="7209"/>
    <lineage>
        <taxon>Eukaryota</taxon>
        <taxon>Metazoa</taxon>
        <taxon>Ecdysozoa</taxon>
        <taxon>Nematoda</taxon>
        <taxon>Chromadorea</taxon>
        <taxon>Rhabditida</taxon>
        <taxon>Spirurina</taxon>
        <taxon>Spiruromorpha</taxon>
        <taxon>Filarioidea</taxon>
        <taxon>Onchocercidae</taxon>
        <taxon>Loa</taxon>
    </lineage>
</organism>
<name>A0A1I7VP90_LOALO</name>
<sequence length="102" mass="11687">MHLNSPIRLPSIFDILTKKVRLLILFSRPIRVKPIMVSGKMCYCMVRCKMCPFLADVATRGFHQPNFTITDYGGMARGGWIRIHHNGLTESSVIMQRTNYTS</sequence>
<reference evidence="1" key="1">
    <citation type="submission" date="2012-04" db="EMBL/GenBank/DDBJ databases">
        <title>The Genome Sequence of Loa loa.</title>
        <authorList>
            <consortium name="The Broad Institute Genome Sequencing Platform"/>
            <consortium name="Broad Institute Genome Sequencing Center for Infectious Disease"/>
            <person name="Nutman T.B."/>
            <person name="Fink D.L."/>
            <person name="Russ C."/>
            <person name="Young S."/>
            <person name="Zeng Q."/>
            <person name="Gargeya S."/>
            <person name="Alvarado L."/>
            <person name="Berlin A."/>
            <person name="Chapman S.B."/>
            <person name="Chen Z."/>
            <person name="Freedman E."/>
            <person name="Gellesch M."/>
            <person name="Goldberg J."/>
            <person name="Griggs A."/>
            <person name="Gujja S."/>
            <person name="Heilman E.R."/>
            <person name="Heiman D."/>
            <person name="Howarth C."/>
            <person name="Mehta T."/>
            <person name="Neiman D."/>
            <person name="Pearson M."/>
            <person name="Roberts A."/>
            <person name="Saif S."/>
            <person name="Shea T."/>
            <person name="Shenoy N."/>
            <person name="Sisk P."/>
            <person name="Stolte C."/>
            <person name="Sykes S."/>
            <person name="White J."/>
            <person name="Yandava C."/>
            <person name="Haas B."/>
            <person name="Henn M.R."/>
            <person name="Nusbaum C."/>
            <person name="Birren B."/>
        </authorList>
    </citation>
    <scope>NUCLEOTIDE SEQUENCE [LARGE SCALE GENOMIC DNA]</scope>
</reference>
<dbReference type="WBParaSite" id="EN70_4763">
    <property type="protein sequence ID" value="EN70_4763"/>
    <property type="gene ID" value="EN70_4763"/>
</dbReference>
<accession>A0A1I7VP90</accession>
<dbReference type="Proteomes" id="UP000095285">
    <property type="component" value="Unassembled WGS sequence"/>
</dbReference>